<feature type="region of interest" description="Disordered" evidence="1">
    <location>
        <begin position="63"/>
        <end position="84"/>
    </location>
</feature>
<dbReference type="AlphaFoldDB" id="A0AAV7PNQ2"/>
<dbReference type="EMBL" id="JANPWB010000011">
    <property type="protein sequence ID" value="KAJ1129796.1"/>
    <property type="molecule type" value="Genomic_DNA"/>
</dbReference>
<name>A0AAV7PNQ2_PLEWA</name>
<accession>A0AAV7PNQ2</accession>
<keyword evidence="3" id="KW-1185">Reference proteome</keyword>
<gene>
    <name evidence="2" type="ORF">NDU88_008161</name>
</gene>
<evidence type="ECO:0000313" key="2">
    <source>
        <dbReference type="EMBL" id="KAJ1129796.1"/>
    </source>
</evidence>
<evidence type="ECO:0000313" key="3">
    <source>
        <dbReference type="Proteomes" id="UP001066276"/>
    </source>
</evidence>
<comment type="caution">
    <text evidence="2">The sequence shown here is derived from an EMBL/GenBank/DDBJ whole genome shotgun (WGS) entry which is preliminary data.</text>
</comment>
<protein>
    <submittedName>
        <fullName evidence="2">Uncharacterized protein</fullName>
    </submittedName>
</protein>
<proteinExistence type="predicted"/>
<organism evidence="2 3">
    <name type="scientific">Pleurodeles waltl</name>
    <name type="common">Iberian ribbed newt</name>
    <dbReference type="NCBI Taxonomy" id="8319"/>
    <lineage>
        <taxon>Eukaryota</taxon>
        <taxon>Metazoa</taxon>
        <taxon>Chordata</taxon>
        <taxon>Craniata</taxon>
        <taxon>Vertebrata</taxon>
        <taxon>Euteleostomi</taxon>
        <taxon>Amphibia</taxon>
        <taxon>Batrachia</taxon>
        <taxon>Caudata</taxon>
        <taxon>Salamandroidea</taxon>
        <taxon>Salamandridae</taxon>
        <taxon>Pleurodelinae</taxon>
        <taxon>Pleurodeles</taxon>
    </lineage>
</organism>
<reference evidence="2" key="1">
    <citation type="journal article" date="2022" name="bioRxiv">
        <title>Sequencing and chromosome-scale assembly of the giantPleurodeles waltlgenome.</title>
        <authorList>
            <person name="Brown T."/>
            <person name="Elewa A."/>
            <person name="Iarovenko S."/>
            <person name="Subramanian E."/>
            <person name="Araus A.J."/>
            <person name="Petzold A."/>
            <person name="Susuki M."/>
            <person name="Suzuki K.-i.T."/>
            <person name="Hayashi T."/>
            <person name="Toyoda A."/>
            <person name="Oliveira C."/>
            <person name="Osipova E."/>
            <person name="Leigh N.D."/>
            <person name="Simon A."/>
            <person name="Yun M.H."/>
        </authorList>
    </citation>
    <scope>NUCLEOTIDE SEQUENCE</scope>
    <source>
        <strain evidence="2">20211129_DDA</strain>
        <tissue evidence="2">Liver</tissue>
    </source>
</reference>
<dbReference type="Proteomes" id="UP001066276">
    <property type="component" value="Chromosome 7"/>
</dbReference>
<sequence length="84" mass="8803">MGITAGPGHVFADVARLSSARAASDSPPLLRIIPLDSRQSQRSSARLQASTRELLCVFSSAEGVPCPAGRTGETRQPPLSEEGE</sequence>
<evidence type="ECO:0000256" key="1">
    <source>
        <dbReference type="SAM" id="MobiDB-lite"/>
    </source>
</evidence>